<protein>
    <recommendedName>
        <fullName evidence="2">Heterokaryon incompatibility domain-containing protein</fullName>
    </recommendedName>
</protein>
<comment type="caution">
    <text evidence="3">The sequence shown here is derived from an EMBL/GenBank/DDBJ whole genome shotgun (WGS) entry which is preliminary data.</text>
</comment>
<reference evidence="3 4" key="1">
    <citation type="submission" date="2020-12" db="EMBL/GenBank/DDBJ databases">
        <title>Metabolic potential, ecology and presence of endohyphal bacteria is reflected in genomic diversity of Mucoromycotina.</title>
        <authorList>
            <person name="Muszewska A."/>
            <person name="Okrasinska A."/>
            <person name="Steczkiewicz K."/>
            <person name="Drgas O."/>
            <person name="Orlowska M."/>
            <person name="Perlinska-Lenart U."/>
            <person name="Aleksandrzak-Piekarczyk T."/>
            <person name="Szatraj K."/>
            <person name="Zielenkiewicz U."/>
            <person name="Pilsyk S."/>
            <person name="Malc E."/>
            <person name="Mieczkowski P."/>
            <person name="Kruszewska J.S."/>
            <person name="Biernat P."/>
            <person name="Pawlowska J."/>
        </authorList>
    </citation>
    <scope>NUCLEOTIDE SEQUENCE [LARGE SCALE GENOMIC DNA]</scope>
    <source>
        <strain evidence="3 4">CBS 142.35</strain>
    </source>
</reference>
<accession>A0A8H7RVT2</accession>
<dbReference type="Proteomes" id="UP000646827">
    <property type="component" value="Unassembled WGS sequence"/>
</dbReference>
<dbReference type="PANTHER" id="PTHR24148">
    <property type="entry name" value="ANKYRIN REPEAT DOMAIN-CONTAINING PROTEIN 39 HOMOLOG-RELATED"/>
    <property type="match status" value="1"/>
</dbReference>
<evidence type="ECO:0000259" key="2">
    <source>
        <dbReference type="Pfam" id="PF06985"/>
    </source>
</evidence>
<keyword evidence="4" id="KW-1185">Reference proteome</keyword>
<dbReference type="InterPro" id="IPR052895">
    <property type="entry name" value="HetReg/Transcr_Mod"/>
</dbReference>
<sequence length="659" mass="76613">MYIIYCRNQKTVDLEDKTNYRLSVTGGDYRPTWLVRVSDWKKVPGTEAVDGYHTISYCWEQSGEVVKNETDDEYSLVDNGKHCIIEGYQVYEDEIYRLVDFPNTEDDVQEVEEEDDDVENLQHENNDANKEEHQEDRQKDNKEKDKEDPSKNNFNSDEEEEAIGYKEYVSWCEPTSETATARYVTYGELLQQVCKDFQVEYVWYDKICIDQEDHKAKLSEIQQMHKVYSNARYTIAIIPEVRRYNQKDLKDDVGDCAYKALGCLIDDAMGSCWFKRSWTLEEVMMSRRILIVGANTNMFQHSLFRTDIPTTLDIFSGTLLDFGGRAVTQYERGTVNQALAHAHFRTSTKPQDVIHSLKNIFYYMFYDIEASHSTDIKTIFNNFYRHVTTIETSILCFGSPYNLAGYIMNENMMHDYNLPSWTGVNGRHVRDIVIALAHPQLEYHIDDTMFISTTTKYYWKISITPYDRGCYSPSRPDMEEHSSILDEMDRVHQNRINGEGIDMTTANKDVILLAWLRKILITTNLYMTHYYEPQDGLITQIRPLSLTEDCEECIILPILCAINTPIHIPVEDDKRICTIAGYSVDYCFPVLQECTKGTGRYRAIGIYYIGESDWLSGDPTFQWNHSIGKDDISGKGIKEIVNILFENHAHDVPKEFIIE</sequence>
<dbReference type="InterPro" id="IPR010730">
    <property type="entry name" value="HET"/>
</dbReference>
<organism evidence="3 4">
    <name type="scientific">Circinella minor</name>
    <dbReference type="NCBI Taxonomy" id="1195481"/>
    <lineage>
        <taxon>Eukaryota</taxon>
        <taxon>Fungi</taxon>
        <taxon>Fungi incertae sedis</taxon>
        <taxon>Mucoromycota</taxon>
        <taxon>Mucoromycotina</taxon>
        <taxon>Mucoromycetes</taxon>
        <taxon>Mucorales</taxon>
        <taxon>Lichtheimiaceae</taxon>
        <taxon>Circinella</taxon>
    </lineage>
</organism>
<evidence type="ECO:0000313" key="4">
    <source>
        <dbReference type="Proteomes" id="UP000646827"/>
    </source>
</evidence>
<dbReference type="PANTHER" id="PTHR24148:SF64">
    <property type="entry name" value="HETEROKARYON INCOMPATIBILITY DOMAIN-CONTAINING PROTEIN"/>
    <property type="match status" value="1"/>
</dbReference>
<gene>
    <name evidence="3" type="ORF">INT45_009339</name>
</gene>
<evidence type="ECO:0000256" key="1">
    <source>
        <dbReference type="SAM" id="MobiDB-lite"/>
    </source>
</evidence>
<feature type="compositionally biased region" description="Acidic residues" evidence="1">
    <location>
        <begin position="106"/>
        <end position="119"/>
    </location>
</feature>
<feature type="compositionally biased region" description="Basic and acidic residues" evidence="1">
    <location>
        <begin position="120"/>
        <end position="150"/>
    </location>
</feature>
<dbReference type="Pfam" id="PF06985">
    <property type="entry name" value="HET"/>
    <property type="match status" value="1"/>
</dbReference>
<dbReference type="OrthoDB" id="20872at2759"/>
<feature type="domain" description="Heterokaryon incompatibility" evidence="2">
    <location>
        <begin position="192"/>
        <end position="243"/>
    </location>
</feature>
<feature type="region of interest" description="Disordered" evidence="1">
    <location>
        <begin position="106"/>
        <end position="159"/>
    </location>
</feature>
<evidence type="ECO:0000313" key="3">
    <source>
        <dbReference type="EMBL" id="KAG2217122.1"/>
    </source>
</evidence>
<dbReference type="AlphaFoldDB" id="A0A8H7RVT2"/>
<proteinExistence type="predicted"/>
<dbReference type="EMBL" id="JAEPRB010000326">
    <property type="protein sequence ID" value="KAG2217122.1"/>
    <property type="molecule type" value="Genomic_DNA"/>
</dbReference>
<name>A0A8H7RVT2_9FUNG</name>